<dbReference type="AlphaFoldDB" id="A0AAW3P7I8"/>
<protein>
    <submittedName>
        <fullName evidence="1">Flagellar basal body rod protein</fullName>
    </submittedName>
</protein>
<dbReference type="EMBL" id="LPJV01000062">
    <property type="protein sequence ID" value="KWF45111.1"/>
    <property type="molecule type" value="Genomic_DNA"/>
</dbReference>
<evidence type="ECO:0000313" key="1">
    <source>
        <dbReference type="EMBL" id="KWF45111.1"/>
    </source>
</evidence>
<gene>
    <name evidence="1" type="ORF">WL88_28950</name>
</gene>
<keyword evidence="1" id="KW-0966">Cell projection</keyword>
<dbReference type="RefSeq" id="WP_059914238.1">
    <property type="nucleotide sequence ID" value="NZ_LOZQ01000024.1"/>
</dbReference>
<accession>A0AAW3P7I8</accession>
<sequence length="156" mass="17258">MNKMKLVLLIVCSALIVAGAVGGTWAYLRHGEKTKPTVDTAAVSDNFKYVGAEKIVVMLRQPDTEKSIPMYSEGHYAVLDIVLKTTPEKETATREQLLLLRSLVVKAVSGYTVDQIRRTNLDEVAAALNRTFAESYKSRHAEMPFEAAMISKILAE</sequence>
<proteinExistence type="predicted"/>
<reference evidence="1 2" key="1">
    <citation type="submission" date="2015-11" db="EMBL/GenBank/DDBJ databases">
        <title>Expanding the genomic diversity of Burkholderia species for the development of highly accurate diagnostics.</title>
        <authorList>
            <person name="Sahl J."/>
            <person name="Keim P."/>
            <person name="Wagner D."/>
        </authorList>
    </citation>
    <scope>NUCLEOTIDE SEQUENCE [LARGE SCALE GENOMIC DNA]</scope>
    <source>
        <strain evidence="1 2">MSMB378WGS</strain>
    </source>
</reference>
<name>A0AAW3P7I8_9BURK</name>
<evidence type="ECO:0000313" key="2">
    <source>
        <dbReference type="Proteomes" id="UP000063236"/>
    </source>
</evidence>
<keyword evidence="1" id="KW-0282">Flagellum</keyword>
<keyword evidence="1" id="KW-0969">Cilium</keyword>
<comment type="caution">
    <text evidence="1">The sequence shown here is derived from an EMBL/GenBank/DDBJ whole genome shotgun (WGS) entry which is preliminary data.</text>
</comment>
<dbReference type="Proteomes" id="UP000063236">
    <property type="component" value="Unassembled WGS sequence"/>
</dbReference>
<organism evidence="1 2">
    <name type="scientific">Burkholderia diffusa</name>
    <dbReference type="NCBI Taxonomy" id="488732"/>
    <lineage>
        <taxon>Bacteria</taxon>
        <taxon>Pseudomonadati</taxon>
        <taxon>Pseudomonadota</taxon>
        <taxon>Betaproteobacteria</taxon>
        <taxon>Burkholderiales</taxon>
        <taxon>Burkholderiaceae</taxon>
        <taxon>Burkholderia</taxon>
        <taxon>Burkholderia cepacia complex</taxon>
    </lineage>
</organism>